<reference evidence="1" key="3">
    <citation type="submission" date="2011-03" db="EMBL/GenBank/DDBJ databases">
        <title>Annotation of Magnaporthe poae ATCC 64411.</title>
        <authorList>
            <person name="Ma L.-J."/>
            <person name="Dead R."/>
            <person name="Young S.K."/>
            <person name="Zeng Q."/>
            <person name="Gargeya S."/>
            <person name="Fitzgerald M."/>
            <person name="Haas B."/>
            <person name="Abouelleil A."/>
            <person name="Alvarado L."/>
            <person name="Arachchi H.M."/>
            <person name="Berlin A."/>
            <person name="Brown A."/>
            <person name="Chapman S.B."/>
            <person name="Chen Z."/>
            <person name="Dunbar C."/>
            <person name="Freedman E."/>
            <person name="Gearin G."/>
            <person name="Gellesch M."/>
            <person name="Goldberg J."/>
            <person name="Griggs A."/>
            <person name="Gujja S."/>
            <person name="Heiman D."/>
            <person name="Howarth C."/>
            <person name="Larson L."/>
            <person name="Lui A."/>
            <person name="MacDonald P.J.P."/>
            <person name="Mehta T."/>
            <person name="Montmayeur A."/>
            <person name="Murphy C."/>
            <person name="Neiman D."/>
            <person name="Pearson M."/>
            <person name="Priest M."/>
            <person name="Roberts A."/>
            <person name="Saif S."/>
            <person name="Shea T."/>
            <person name="Shenoy N."/>
            <person name="Sisk P."/>
            <person name="Stolte C."/>
            <person name="Sykes S."/>
            <person name="Yandava C."/>
            <person name="Wortman J."/>
            <person name="Nusbaum C."/>
            <person name="Birren B."/>
        </authorList>
    </citation>
    <scope>NUCLEOTIDE SEQUENCE</scope>
    <source>
        <strain evidence="1">ATCC 64411</strain>
    </source>
</reference>
<accession>A0A0C4E098</accession>
<reference evidence="3" key="2">
    <citation type="submission" date="2010-05" db="EMBL/GenBank/DDBJ databases">
        <title>The genome sequence of Magnaporthe poae strain ATCC 64411.</title>
        <authorList>
            <person name="Ma L.-J."/>
            <person name="Dead R."/>
            <person name="Young S."/>
            <person name="Zeng Q."/>
            <person name="Koehrsen M."/>
            <person name="Alvarado L."/>
            <person name="Berlin A."/>
            <person name="Chapman S.B."/>
            <person name="Chen Z."/>
            <person name="Freedman E."/>
            <person name="Gellesch M."/>
            <person name="Goldberg J."/>
            <person name="Griggs A."/>
            <person name="Gujja S."/>
            <person name="Heilman E.R."/>
            <person name="Heiman D."/>
            <person name="Hepburn T."/>
            <person name="Howarth C."/>
            <person name="Jen D."/>
            <person name="Larson L."/>
            <person name="Mehta T."/>
            <person name="Neiman D."/>
            <person name="Pearson M."/>
            <person name="Roberts A."/>
            <person name="Saif S."/>
            <person name="Shea T."/>
            <person name="Shenoy N."/>
            <person name="Sisk P."/>
            <person name="Stolte C."/>
            <person name="Sykes S."/>
            <person name="Walk T."/>
            <person name="White J."/>
            <person name="Yandava C."/>
            <person name="Haas B."/>
            <person name="Nusbaum C."/>
            <person name="Birren B."/>
        </authorList>
    </citation>
    <scope>NUCLEOTIDE SEQUENCE [LARGE SCALE GENOMIC DNA]</scope>
    <source>
        <strain evidence="3">ATCC 64411 / 73-15</strain>
    </source>
</reference>
<dbReference type="VEuPathDB" id="FungiDB:MAPG_05764"/>
<reference evidence="2" key="4">
    <citation type="journal article" date="2015" name="G3 (Bethesda)">
        <title>Genome sequences of three phytopathogenic species of the Magnaporthaceae family of fungi.</title>
        <authorList>
            <person name="Okagaki L.H."/>
            <person name="Nunes C.C."/>
            <person name="Sailsbery J."/>
            <person name="Clay B."/>
            <person name="Brown D."/>
            <person name="John T."/>
            <person name="Oh Y."/>
            <person name="Young N."/>
            <person name="Fitzgerald M."/>
            <person name="Haas B.J."/>
            <person name="Zeng Q."/>
            <person name="Young S."/>
            <person name="Adiconis X."/>
            <person name="Fan L."/>
            <person name="Levin J.Z."/>
            <person name="Mitchell T.K."/>
            <person name="Okubara P.A."/>
            <person name="Farman M.L."/>
            <person name="Kohn L.M."/>
            <person name="Birren B."/>
            <person name="Ma L.-J."/>
            <person name="Dean R.A."/>
        </authorList>
    </citation>
    <scope>NUCLEOTIDE SEQUENCE</scope>
    <source>
        <strain evidence="2">ATCC 64411 / 73-15</strain>
    </source>
</reference>
<organism evidence="2 3">
    <name type="scientific">Magnaporthiopsis poae (strain ATCC 64411 / 73-15)</name>
    <name type="common">Kentucky bluegrass fungus</name>
    <name type="synonym">Magnaporthe poae</name>
    <dbReference type="NCBI Taxonomy" id="644358"/>
    <lineage>
        <taxon>Eukaryota</taxon>
        <taxon>Fungi</taxon>
        <taxon>Dikarya</taxon>
        <taxon>Ascomycota</taxon>
        <taxon>Pezizomycotina</taxon>
        <taxon>Sordariomycetes</taxon>
        <taxon>Sordariomycetidae</taxon>
        <taxon>Magnaporthales</taxon>
        <taxon>Magnaporthaceae</taxon>
        <taxon>Magnaporthiopsis</taxon>
    </lineage>
</organism>
<dbReference type="EMBL" id="ADBL01001377">
    <property type="status" value="NOT_ANNOTATED_CDS"/>
    <property type="molecule type" value="Genomic_DNA"/>
</dbReference>
<dbReference type="AlphaFoldDB" id="A0A0C4E098"/>
<sequence>MDERRNSQKTPDSNKHCSSTRPFSYPVRVAMATERSTPVLALRTFVFNLGRPWPDASWWPQAPSCFGKSMDPDPAYRIARFEVMALEARRFHDFLRRRIAESVVTTVLRRLSPGWLQQRLMGVALRESHGAVLEIWMTAESTSDRPAGVIIIPRQTKWMSERNLELRTVTRFVDSLRDLSLPP</sequence>
<dbReference type="EMBL" id="GL876969">
    <property type="protein sequence ID" value="KLU86754.1"/>
    <property type="molecule type" value="Genomic_DNA"/>
</dbReference>
<evidence type="ECO:0000313" key="2">
    <source>
        <dbReference type="EnsemblFungi" id="MAPG_05764T0"/>
    </source>
</evidence>
<dbReference type="EnsemblFungi" id="MAPG_05764T0">
    <property type="protein sequence ID" value="MAPG_05764T0"/>
    <property type="gene ID" value="MAPG_05764"/>
</dbReference>
<reference evidence="2" key="5">
    <citation type="submission" date="2015-06" db="UniProtKB">
        <authorList>
            <consortium name="EnsemblFungi"/>
        </authorList>
    </citation>
    <scope>IDENTIFICATION</scope>
    <source>
        <strain evidence="2">ATCC 64411</strain>
    </source>
</reference>
<protein>
    <submittedName>
        <fullName evidence="1 2">Uncharacterized protein</fullName>
    </submittedName>
</protein>
<evidence type="ECO:0000313" key="1">
    <source>
        <dbReference type="EMBL" id="KLU86754.1"/>
    </source>
</evidence>
<proteinExistence type="predicted"/>
<name>A0A0C4E098_MAGP6</name>
<gene>
    <name evidence="1" type="ORF">MAPG_05764</name>
</gene>
<reference evidence="1" key="1">
    <citation type="submission" date="2010-05" db="EMBL/GenBank/DDBJ databases">
        <title>The Genome Sequence of Magnaporthe poae strain ATCC 64411.</title>
        <authorList>
            <consortium name="The Broad Institute Genome Sequencing Platform"/>
            <consortium name="Broad Institute Genome Sequencing Center for Infectious Disease"/>
            <person name="Ma L.-J."/>
            <person name="Dead R."/>
            <person name="Young S."/>
            <person name="Zeng Q."/>
            <person name="Koehrsen M."/>
            <person name="Alvarado L."/>
            <person name="Berlin A."/>
            <person name="Chapman S.B."/>
            <person name="Chen Z."/>
            <person name="Freedman E."/>
            <person name="Gellesch M."/>
            <person name="Goldberg J."/>
            <person name="Griggs A."/>
            <person name="Gujja S."/>
            <person name="Heilman E.R."/>
            <person name="Heiman D."/>
            <person name="Hepburn T."/>
            <person name="Howarth C."/>
            <person name="Jen D."/>
            <person name="Larson L."/>
            <person name="Mehta T."/>
            <person name="Neiman D."/>
            <person name="Pearson M."/>
            <person name="Roberts A."/>
            <person name="Saif S."/>
            <person name="Shea T."/>
            <person name="Shenoy N."/>
            <person name="Sisk P."/>
            <person name="Stolte C."/>
            <person name="Sykes S."/>
            <person name="Walk T."/>
            <person name="White J."/>
            <person name="Yandava C."/>
            <person name="Haas B."/>
            <person name="Nusbaum C."/>
            <person name="Birren B."/>
        </authorList>
    </citation>
    <scope>NUCLEOTIDE SEQUENCE</scope>
    <source>
        <strain evidence="1">ATCC 64411</strain>
    </source>
</reference>
<dbReference type="Proteomes" id="UP000011715">
    <property type="component" value="Unassembled WGS sequence"/>
</dbReference>
<evidence type="ECO:0000313" key="3">
    <source>
        <dbReference type="Proteomes" id="UP000011715"/>
    </source>
</evidence>
<keyword evidence="3" id="KW-1185">Reference proteome</keyword>